<evidence type="ECO:0000256" key="1">
    <source>
        <dbReference type="ARBA" id="ARBA00022737"/>
    </source>
</evidence>
<dbReference type="PANTHER" id="PTHR13389:SF0">
    <property type="entry name" value="PUMILIO HOMOLOG 3"/>
    <property type="match status" value="1"/>
</dbReference>
<dbReference type="GO" id="GO:0005730">
    <property type="term" value="C:nucleolus"/>
    <property type="evidence" value="ECO:0007669"/>
    <property type="project" value="TreeGrafter"/>
</dbReference>
<dbReference type="GO" id="GO:0006417">
    <property type="term" value="P:regulation of translation"/>
    <property type="evidence" value="ECO:0007669"/>
    <property type="project" value="TreeGrafter"/>
</dbReference>
<proteinExistence type="predicted"/>
<dbReference type="InterPro" id="IPR001313">
    <property type="entry name" value="Pumilio_RNA-bd_rpt"/>
</dbReference>
<keyword evidence="9" id="KW-1185">Reference proteome</keyword>
<dbReference type="SUPFAM" id="SSF48371">
    <property type="entry name" value="ARM repeat"/>
    <property type="match status" value="1"/>
</dbReference>
<feature type="compositionally biased region" description="Basic and acidic residues" evidence="6">
    <location>
        <begin position="26"/>
        <end position="36"/>
    </location>
</feature>
<dbReference type="Gene3D" id="1.25.10.10">
    <property type="entry name" value="Leucine-rich Repeat Variant"/>
    <property type="match status" value="1"/>
</dbReference>
<protein>
    <recommendedName>
        <fullName evidence="7">PUM-HD domain-containing protein</fullName>
    </recommendedName>
</protein>
<comment type="function">
    <text evidence="3">RNA-binding nucleolar protein required for pre-rRNA processing. Involved in production of 18S rRNA and assembly of small ribosomal subunit.</text>
</comment>
<sequence length="667" mass="74781">MAAIKRKAPYQGGTTPDKKHRTSSGYDKKSSYDPKRQSLQQLADADDVDGKETSNGTSHGADKQFKLETSSAEAHAKQRALAKERKASKPNADLIARSKKLWEQLRRKSHVSLEERKKLVAELFSIVDGRVRDFVFKHDSVRVVQCALKYANLEQRRSITKELHGDIRTLAESRYGKFLVAKMIMSGDQQIRDLIIPEFYGHVRRLVNHPEASWILDDIYRQIASPEQKALMLREWYGAEFALLQRKPDANVPVVASTETAELSEILSSNPEKRRPILQYLHEMINGLVQKKMTGFTMLHDAMLQYFLALVPGGEEQRAFLDEMLGDIDAETEGGGGDLYKNLAFTKSGSRLVCLAIAYGTPKDRKIILRVFKDNVETMAYDQYAKMVLVAGLDVPDDTQMTTKTIYRELLAEKIEDKEERMNKVESLVLDLNARVPILFQMEGTAKWLYTNNSDKALLEEVHTIRSTTSKKAPEVRQKELLQYLANILLDLVADRAGNLVRTSFGWQFITEVLLELNGEHKQRALEAVASLAEGEPAAEGHIAHDPAAGRALKALVGGGPFDPKEKKVKLVEPRLAFAEQLWPIIKSHIVDWACSPASFVVVALLESEDVSDVIKTEVKKALKKERAKLQAVTTDKKDKDKAKTADGKKVKASGNPGAKLLLEKLN</sequence>
<dbReference type="Proteomes" id="UP000503462">
    <property type="component" value="Chromosome 5"/>
</dbReference>
<feature type="coiled-coil region" evidence="5">
    <location>
        <begin position="408"/>
        <end position="435"/>
    </location>
</feature>
<dbReference type="PROSITE" id="PS50302">
    <property type="entry name" value="PUM"/>
    <property type="match status" value="1"/>
</dbReference>
<evidence type="ECO:0000313" key="8">
    <source>
        <dbReference type="EMBL" id="QIX02286.1"/>
    </source>
</evidence>
<evidence type="ECO:0000313" key="9">
    <source>
        <dbReference type="Proteomes" id="UP000503462"/>
    </source>
</evidence>
<dbReference type="InterPro" id="IPR033133">
    <property type="entry name" value="PUM-HD"/>
</dbReference>
<dbReference type="InterPro" id="IPR011989">
    <property type="entry name" value="ARM-like"/>
</dbReference>
<dbReference type="AlphaFoldDB" id="A0A6H0Y5N6"/>
<dbReference type="InterPro" id="IPR040059">
    <property type="entry name" value="PUM3"/>
</dbReference>
<gene>
    <name evidence="8" type="ORF">AMS68_007803</name>
</gene>
<dbReference type="GO" id="GO:0003729">
    <property type="term" value="F:mRNA binding"/>
    <property type="evidence" value="ECO:0007669"/>
    <property type="project" value="TreeGrafter"/>
</dbReference>
<feature type="region of interest" description="Disordered" evidence="6">
    <location>
        <begin position="630"/>
        <end position="667"/>
    </location>
</feature>
<evidence type="ECO:0000256" key="5">
    <source>
        <dbReference type="SAM" id="Coils"/>
    </source>
</evidence>
<evidence type="ECO:0000259" key="7">
    <source>
        <dbReference type="PROSITE" id="PS50303"/>
    </source>
</evidence>
<keyword evidence="1" id="KW-0677">Repeat</keyword>
<dbReference type="EMBL" id="CP051143">
    <property type="protein sequence ID" value="QIX02286.1"/>
    <property type="molecule type" value="Genomic_DNA"/>
</dbReference>
<dbReference type="Pfam" id="PF08144">
    <property type="entry name" value="CPL"/>
    <property type="match status" value="1"/>
</dbReference>
<reference evidence="8 9" key="1">
    <citation type="journal article" date="2016" name="Sci. Rep.">
        <title>Peltaster fructicola genome reveals evolution from an invasive phytopathogen to an ectophytic parasite.</title>
        <authorList>
            <person name="Xu C."/>
            <person name="Chen H."/>
            <person name="Gleason M.L."/>
            <person name="Xu J.R."/>
            <person name="Liu H."/>
            <person name="Zhang R."/>
            <person name="Sun G."/>
        </authorList>
    </citation>
    <scope>NUCLEOTIDE SEQUENCE [LARGE SCALE GENOMIC DNA]</scope>
    <source>
        <strain evidence="8 9">LNHT1506</strain>
    </source>
</reference>
<feature type="domain" description="PUM-HD" evidence="7">
    <location>
        <begin position="97"/>
        <end position="440"/>
    </location>
</feature>
<organism evidence="8 9">
    <name type="scientific">Peltaster fructicola</name>
    <dbReference type="NCBI Taxonomy" id="286661"/>
    <lineage>
        <taxon>Eukaryota</taxon>
        <taxon>Fungi</taxon>
        <taxon>Dikarya</taxon>
        <taxon>Ascomycota</taxon>
        <taxon>Pezizomycotina</taxon>
        <taxon>Dothideomycetes</taxon>
        <taxon>Dothideomycetes incertae sedis</taxon>
        <taxon>Peltaster</taxon>
    </lineage>
</organism>
<keyword evidence="5" id="KW-0175">Coiled coil</keyword>
<evidence type="ECO:0000256" key="6">
    <source>
        <dbReference type="SAM" id="MobiDB-lite"/>
    </source>
</evidence>
<dbReference type="InterPro" id="IPR012959">
    <property type="entry name" value="CPL_dom"/>
</dbReference>
<name>A0A6H0Y5N6_9PEZI</name>
<dbReference type="InterPro" id="IPR016024">
    <property type="entry name" value="ARM-type_fold"/>
</dbReference>
<dbReference type="SMART" id="SM00025">
    <property type="entry name" value="Pumilio"/>
    <property type="match status" value="5"/>
</dbReference>
<evidence type="ECO:0000256" key="3">
    <source>
        <dbReference type="ARBA" id="ARBA00024893"/>
    </source>
</evidence>
<dbReference type="PANTHER" id="PTHR13389">
    <property type="entry name" value="PUMILIO HOMOLOG 3"/>
    <property type="match status" value="1"/>
</dbReference>
<evidence type="ECO:0000256" key="2">
    <source>
        <dbReference type="ARBA" id="ARBA00022884"/>
    </source>
</evidence>
<accession>A0A6H0Y5N6</accession>
<keyword evidence="2" id="KW-0694">RNA-binding</keyword>
<dbReference type="PROSITE" id="PS50303">
    <property type="entry name" value="PUM_HD"/>
    <property type="match status" value="1"/>
</dbReference>
<feature type="region of interest" description="Disordered" evidence="6">
    <location>
        <begin position="1"/>
        <end position="89"/>
    </location>
</feature>
<dbReference type="OrthoDB" id="497380at2759"/>
<feature type="repeat" description="Pumilio" evidence="4">
    <location>
        <begin position="162"/>
        <end position="197"/>
    </location>
</feature>
<feature type="compositionally biased region" description="Basic and acidic residues" evidence="6">
    <location>
        <begin position="635"/>
        <end position="650"/>
    </location>
</feature>
<evidence type="ECO:0000256" key="4">
    <source>
        <dbReference type="PROSITE-ProRule" id="PRU00317"/>
    </source>
</evidence>